<feature type="region of interest" description="Disordered" evidence="5">
    <location>
        <begin position="170"/>
        <end position="214"/>
    </location>
</feature>
<dbReference type="GO" id="GO:0003723">
    <property type="term" value="F:RNA binding"/>
    <property type="evidence" value="ECO:0007669"/>
    <property type="project" value="UniProtKB-KW"/>
</dbReference>
<dbReference type="AlphaFoldDB" id="A0A7J7KFZ9"/>
<dbReference type="PANTHER" id="PTHR12913">
    <property type="entry name" value="UNR PROTEIN N-RAS UPSTREAM GENE PROTEIN"/>
    <property type="match status" value="1"/>
</dbReference>
<comment type="caution">
    <text evidence="6">The sequence shown here is derived from an EMBL/GenBank/DDBJ whole genome shotgun (WGS) entry which is preliminary data.</text>
</comment>
<accession>A0A7J7KFZ9</accession>
<organism evidence="6 7">
    <name type="scientific">Bugula neritina</name>
    <name type="common">Brown bryozoan</name>
    <name type="synonym">Sertularia neritina</name>
    <dbReference type="NCBI Taxonomy" id="10212"/>
    <lineage>
        <taxon>Eukaryota</taxon>
        <taxon>Metazoa</taxon>
        <taxon>Spiralia</taxon>
        <taxon>Lophotrochozoa</taxon>
        <taxon>Bryozoa</taxon>
        <taxon>Gymnolaemata</taxon>
        <taxon>Cheilostomatida</taxon>
        <taxon>Flustrina</taxon>
        <taxon>Buguloidea</taxon>
        <taxon>Bugulidae</taxon>
        <taxon>Bugula</taxon>
    </lineage>
</organism>
<feature type="compositionally biased region" description="Polar residues" evidence="5">
    <location>
        <begin position="170"/>
        <end position="187"/>
    </location>
</feature>
<comment type="subcellular location">
    <subcellularLocation>
        <location evidence="1">Cytoplasm</location>
    </subcellularLocation>
</comment>
<evidence type="ECO:0000256" key="2">
    <source>
        <dbReference type="ARBA" id="ARBA00022490"/>
    </source>
</evidence>
<keyword evidence="3" id="KW-0677">Repeat</keyword>
<dbReference type="EMBL" id="VXIV02000700">
    <property type="protein sequence ID" value="KAF6036578.1"/>
    <property type="molecule type" value="Genomic_DNA"/>
</dbReference>
<gene>
    <name evidence="6" type="ORF">EB796_005112</name>
</gene>
<sequence length="214" mass="23743">MSYDYRSDRWLAVSVTKLETALTVSKEQFTGIVLIKAANQENFKVCCVCQLSIQNKEVATNISKLPEGTVVFEDVSTEKKRGTIAKIAKDRRDGLIHATNVTLCDESFKLSKEKRDKGVVSSVKESYGFLQILSDTSSTGVGDAQRSFTSTSSTSLLTLLWLWETRSSSPLPTTQEINPNQSPSVSGSWPKVRSDTSRVCLPRPTQAPWCRNQQ</sequence>
<reference evidence="6" key="1">
    <citation type="submission" date="2020-06" db="EMBL/GenBank/DDBJ databases">
        <title>Draft genome of Bugula neritina, a colonial animal packing powerful symbionts and potential medicines.</title>
        <authorList>
            <person name="Rayko M."/>
        </authorList>
    </citation>
    <scope>NUCLEOTIDE SEQUENCE [LARGE SCALE GENOMIC DNA]</scope>
    <source>
        <strain evidence="6">Kwan_BN1</strain>
    </source>
</reference>
<evidence type="ECO:0000256" key="3">
    <source>
        <dbReference type="ARBA" id="ARBA00022737"/>
    </source>
</evidence>
<dbReference type="OrthoDB" id="74319at2759"/>
<dbReference type="Proteomes" id="UP000593567">
    <property type="component" value="Unassembled WGS sequence"/>
</dbReference>
<dbReference type="GO" id="GO:0005737">
    <property type="term" value="C:cytoplasm"/>
    <property type="evidence" value="ECO:0007669"/>
    <property type="project" value="UniProtKB-SubCell"/>
</dbReference>
<evidence type="ECO:0000256" key="4">
    <source>
        <dbReference type="ARBA" id="ARBA00022884"/>
    </source>
</evidence>
<evidence type="ECO:0000256" key="5">
    <source>
        <dbReference type="SAM" id="MobiDB-lite"/>
    </source>
</evidence>
<dbReference type="PANTHER" id="PTHR12913:SF1">
    <property type="entry name" value="COLD SHOCK DOMAIN-CONTAINING PROTEIN E1"/>
    <property type="match status" value="1"/>
</dbReference>
<keyword evidence="7" id="KW-1185">Reference proteome</keyword>
<protein>
    <submittedName>
        <fullName evidence="6">CSDE1</fullName>
    </submittedName>
</protein>
<keyword evidence="2" id="KW-0963">Cytoplasm</keyword>
<evidence type="ECO:0000313" key="6">
    <source>
        <dbReference type="EMBL" id="KAF6036578.1"/>
    </source>
</evidence>
<evidence type="ECO:0000256" key="1">
    <source>
        <dbReference type="ARBA" id="ARBA00004496"/>
    </source>
</evidence>
<evidence type="ECO:0000313" key="7">
    <source>
        <dbReference type="Proteomes" id="UP000593567"/>
    </source>
</evidence>
<keyword evidence="4" id="KW-0694">RNA-binding</keyword>
<name>A0A7J7KFZ9_BUGNE</name>
<proteinExistence type="predicted"/>